<evidence type="ECO:0000256" key="1">
    <source>
        <dbReference type="SAM" id="Phobius"/>
    </source>
</evidence>
<name>A0A6J4T0B3_9ACTN</name>
<keyword evidence="1" id="KW-0472">Membrane</keyword>
<organism evidence="3">
    <name type="scientific">uncultured Solirubrobacteraceae bacterium</name>
    <dbReference type="NCBI Taxonomy" id="1162706"/>
    <lineage>
        <taxon>Bacteria</taxon>
        <taxon>Bacillati</taxon>
        <taxon>Actinomycetota</taxon>
        <taxon>Thermoleophilia</taxon>
        <taxon>Solirubrobacterales</taxon>
        <taxon>Solirubrobacteraceae</taxon>
        <taxon>environmental samples</taxon>
    </lineage>
</organism>
<dbReference type="InterPro" id="IPR003399">
    <property type="entry name" value="Mce/MlaD"/>
</dbReference>
<protein>
    <recommendedName>
        <fullName evidence="2">Mce/MlaD domain-containing protein</fullName>
    </recommendedName>
</protein>
<dbReference type="EMBL" id="CADCVS010000321">
    <property type="protein sequence ID" value="CAA9510587.1"/>
    <property type="molecule type" value="Genomic_DNA"/>
</dbReference>
<reference evidence="3" key="1">
    <citation type="submission" date="2020-02" db="EMBL/GenBank/DDBJ databases">
        <authorList>
            <person name="Meier V. D."/>
        </authorList>
    </citation>
    <scope>NUCLEOTIDE SEQUENCE</scope>
    <source>
        <strain evidence="3">AVDCRST_MAG30</strain>
    </source>
</reference>
<keyword evidence="1" id="KW-0812">Transmembrane</keyword>
<feature type="transmembrane region" description="Helical" evidence="1">
    <location>
        <begin position="12"/>
        <end position="29"/>
    </location>
</feature>
<dbReference type="Pfam" id="PF02470">
    <property type="entry name" value="MlaD"/>
    <property type="match status" value="1"/>
</dbReference>
<evidence type="ECO:0000259" key="2">
    <source>
        <dbReference type="Pfam" id="PF02470"/>
    </source>
</evidence>
<proteinExistence type="predicted"/>
<dbReference type="PANTHER" id="PTHR33371">
    <property type="entry name" value="INTERMEMBRANE PHOSPHOLIPID TRANSPORT SYSTEM BINDING PROTEIN MLAD-RELATED"/>
    <property type="match status" value="1"/>
</dbReference>
<accession>A0A6J4T0B3</accession>
<evidence type="ECO:0000313" key="3">
    <source>
        <dbReference type="EMBL" id="CAA9510587.1"/>
    </source>
</evidence>
<feature type="domain" description="Mce/MlaD" evidence="2">
    <location>
        <begin position="47"/>
        <end position="122"/>
    </location>
</feature>
<sequence>MSAIRKRLGDFVAILVLVAVAVAVSVYILDQQRLRFPFFEDKPFVLNAEFSTAQAVIAGQGQTIRVAGVRIGDIGDVTLKEGRAVVRMDIDQQYKRLVRTDARALLRPKTGLKDMFIDLEPGSDEAPVARKGWTIPISSTAPDVNPDEIFAALDADTRDYLRLLISGAGRGLEGRGPDLRDIFRRFEPTHRDLARVNSAVSTRRANLRRLVTSLSELNSELASKGDELAQLVDSSATVFRAFASEADGVSATVRELPSALRQTTETLGKVERFADVLRPTTAQLRPAVRALDPANRAVIPFAREATPQLRNSIRPFVREVRPLVRDLRPASAGLAEAMPNLTRTFRVFNSFFNLLAHNPNGREPAGKAGREEGYLFWFAWAQHMGIQLFSSSDAHGVLRPITLAAPCNTIAQIVEGEPELEFLRGLTGILTSQEACGGKRQP</sequence>
<keyword evidence="1" id="KW-1133">Transmembrane helix</keyword>
<dbReference type="PANTHER" id="PTHR33371:SF4">
    <property type="entry name" value="INTERMEMBRANE PHOSPHOLIPID TRANSPORT SYSTEM BINDING PROTEIN MLAD"/>
    <property type="match status" value="1"/>
</dbReference>
<dbReference type="InterPro" id="IPR052336">
    <property type="entry name" value="MlaD_Phospholipid_Transporter"/>
</dbReference>
<dbReference type="AlphaFoldDB" id="A0A6J4T0B3"/>
<gene>
    <name evidence="3" type="ORF">AVDCRST_MAG30-2458</name>
</gene>